<dbReference type="SMART" id="SM00304">
    <property type="entry name" value="HAMP"/>
    <property type="match status" value="3"/>
</dbReference>
<dbReference type="Pfam" id="PF00672">
    <property type="entry name" value="HAMP"/>
    <property type="match status" value="1"/>
</dbReference>
<dbReference type="Proteomes" id="UP001479436">
    <property type="component" value="Unassembled WGS sequence"/>
</dbReference>
<dbReference type="Gene3D" id="1.20.120.1530">
    <property type="match status" value="1"/>
</dbReference>
<proteinExistence type="predicted"/>
<keyword evidence="1" id="KW-0597">Phosphoprotein</keyword>
<evidence type="ECO:0000259" key="3">
    <source>
        <dbReference type="PROSITE" id="PS50885"/>
    </source>
</evidence>
<dbReference type="PROSITE" id="PS50885">
    <property type="entry name" value="HAMP"/>
    <property type="match status" value="2"/>
</dbReference>
<dbReference type="Gene3D" id="1.10.8.500">
    <property type="entry name" value="HAMP domain in histidine kinase"/>
    <property type="match status" value="1"/>
</dbReference>
<comment type="caution">
    <text evidence="4">The sequence shown here is derived from an EMBL/GenBank/DDBJ whole genome shotgun (WGS) entry which is preliminary data.</text>
</comment>
<evidence type="ECO:0000256" key="1">
    <source>
        <dbReference type="ARBA" id="ARBA00022553"/>
    </source>
</evidence>
<dbReference type="PANTHER" id="PTHR45339">
    <property type="entry name" value="HYBRID SIGNAL TRANSDUCTION HISTIDINE KINASE J"/>
    <property type="match status" value="1"/>
</dbReference>
<dbReference type="Pfam" id="PF18947">
    <property type="entry name" value="HAMP_2"/>
    <property type="match status" value="1"/>
</dbReference>
<evidence type="ECO:0000313" key="5">
    <source>
        <dbReference type="Proteomes" id="UP001479436"/>
    </source>
</evidence>
<protein>
    <submittedName>
        <fullName evidence="4">Histidine kinase osmosensor</fullName>
        <ecNumber evidence="4">2.7.13.3</ecNumber>
    </submittedName>
</protein>
<dbReference type="CDD" id="cd06225">
    <property type="entry name" value="HAMP"/>
    <property type="match status" value="2"/>
</dbReference>
<sequence length="410" mass="45164">MAIDFLRYVESVLTSISQGNFPNDPITHPITNDMESQVELALQQVIQRQRYLECELGRYKHKYGEELSTDFSGSVTDEETCGYLAVETSQIVKHNGDIHADLNQAEQVAFVPHVQYSNLLSTPSEEVSEYTSCASFTQENTQDISSCIEECTDVANAIYNGDLSKRVTCENLTGSNLRLKCAVNGMAERLEKLTFEVIHVQHEMAEMGKLRIQSETEDWNGSWKDMIINISRVASIHSEQVRNIAEVCTSVAQGDLSKKVTVDLKGDTLLLKNTINTMVDQLNSFASEVTRVAHEVGTEGKLGVQAHVPGVGGTWKLLTDNVNSMASNLTDQVRDIANVSKAVARGDLSKKVTVNVKGEMHELKSTINTMVDQLQTFATEVTRVSLEVGTEGKLGGQAVVKDTKCVILPM</sequence>
<keyword evidence="5" id="KW-1185">Reference proteome</keyword>
<evidence type="ECO:0000313" key="4">
    <source>
        <dbReference type="EMBL" id="KAK9760265.1"/>
    </source>
</evidence>
<dbReference type="EC" id="2.7.13.3" evidence="4"/>
<feature type="domain" description="HAMP" evidence="3">
    <location>
        <begin position="327"/>
        <end position="379"/>
    </location>
</feature>
<dbReference type="GO" id="GO:0004673">
    <property type="term" value="F:protein histidine kinase activity"/>
    <property type="evidence" value="ECO:0007669"/>
    <property type="project" value="UniProtKB-EC"/>
</dbReference>
<organism evidence="4 5">
    <name type="scientific">Basidiobolus ranarum</name>
    <dbReference type="NCBI Taxonomy" id="34480"/>
    <lineage>
        <taxon>Eukaryota</taxon>
        <taxon>Fungi</taxon>
        <taxon>Fungi incertae sedis</taxon>
        <taxon>Zoopagomycota</taxon>
        <taxon>Entomophthoromycotina</taxon>
        <taxon>Basidiobolomycetes</taxon>
        <taxon>Basidiobolales</taxon>
        <taxon>Basidiobolaceae</taxon>
        <taxon>Basidiobolus</taxon>
    </lineage>
</organism>
<keyword evidence="2" id="KW-0902">Two-component regulatory system</keyword>
<dbReference type="PANTHER" id="PTHR45339:SF1">
    <property type="entry name" value="HYBRID SIGNAL TRANSDUCTION HISTIDINE KINASE J"/>
    <property type="match status" value="1"/>
</dbReference>
<feature type="domain" description="HAMP" evidence="3">
    <location>
        <begin position="235"/>
        <end position="287"/>
    </location>
</feature>
<evidence type="ECO:0000256" key="2">
    <source>
        <dbReference type="ARBA" id="ARBA00023012"/>
    </source>
</evidence>
<dbReference type="EMBL" id="JASJQH010002344">
    <property type="protein sequence ID" value="KAK9760265.1"/>
    <property type="molecule type" value="Genomic_DNA"/>
</dbReference>
<gene>
    <name evidence="4" type="primary">NIK1_7</name>
    <name evidence="4" type="ORF">K7432_015911</name>
</gene>
<reference evidence="4 5" key="1">
    <citation type="submission" date="2023-04" db="EMBL/GenBank/DDBJ databases">
        <title>Genome of Basidiobolus ranarum AG-B5.</title>
        <authorList>
            <person name="Stajich J.E."/>
            <person name="Carter-House D."/>
            <person name="Gryganskyi A."/>
        </authorList>
    </citation>
    <scope>NUCLEOTIDE SEQUENCE [LARGE SCALE GENOMIC DNA]</scope>
    <source>
        <strain evidence="4 5">AG-B5</strain>
    </source>
</reference>
<keyword evidence="4" id="KW-0418">Kinase</keyword>
<accession>A0ABR2WFI5</accession>
<dbReference type="SUPFAM" id="SSF58104">
    <property type="entry name" value="Methyl-accepting chemotaxis protein (MCP) signaling domain"/>
    <property type="match status" value="2"/>
</dbReference>
<dbReference type="InterPro" id="IPR003660">
    <property type="entry name" value="HAMP_dom"/>
</dbReference>
<name>A0ABR2WFI5_9FUNG</name>
<keyword evidence="4" id="KW-0808">Transferase</keyword>